<dbReference type="PANTHER" id="PTHR43255">
    <property type="entry name" value="IRON-SULFUR-BINDING OXIDOREDUCTASE FADF-RELATED-RELATED"/>
    <property type="match status" value="1"/>
</dbReference>
<dbReference type="InterPro" id="IPR004017">
    <property type="entry name" value="Cys_rich_dom"/>
</dbReference>
<protein>
    <recommendedName>
        <fullName evidence="6">Cysteine-rich domain-containing protein</fullName>
    </recommendedName>
</protein>
<organism evidence="7">
    <name type="scientific">marine metagenome</name>
    <dbReference type="NCBI Taxonomy" id="408172"/>
    <lineage>
        <taxon>unclassified sequences</taxon>
        <taxon>metagenomes</taxon>
        <taxon>ecological metagenomes</taxon>
    </lineage>
</organism>
<evidence type="ECO:0000256" key="3">
    <source>
        <dbReference type="ARBA" id="ARBA00023002"/>
    </source>
</evidence>
<name>A0A382UIS5_9ZZZZ</name>
<reference evidence="7" key="1">
    <citation type="submission" date="2018-05" db="EMBL/GenBank/DDBJ databases">
        <authorList>
            <person name="Lanie J.A."/>
            <person name="Ng W.-L."/>
            <person name="Kazmierczak K.M."/>
            <person name="Andrzejewski T.M."/>
            <person name="Davidsen T.M."/>
            <person name="Wayne K.J."/>
            <person name="Tettelin H."/>
            <person name="Glass J.I."/>
            <person name="Rusch D."/>
            <person name="Podicherti R."/>
            <person name="Tsui H.-C.T."/>
            <person name="Winkler M.E."/>
        </authorList>
    </citation>
    <scope>NUCLEOTIDE SEQUENCE</scope>
</reference>
<dbReference type="GO" id="GO:0046872">
    <property type="term" value="F:metal ion binding"/>
    <property type="evidence" value="ECO:0007669"/>
    <property type="project" value="UniProtKB-KW"/>
</dbReference>
<keyword evidence="4" id="KW-0408">Iron</keyword>
<keyword evidence="1" id="KW-0004">4Fe-4S</keyword>
<sequence>MEEKSGERMSHQRVDQLMESNPDVIAVSCPFCVLMLEDALKAKNLQNKVKVKDVSELAN</sequence>
<evidence type="ECO:0000256" key="2">
    <source>
        <dbReference type="ARBA" id="ARBA00022723"/>
    </source>
</evidence>
<keyword evidence="3" id="KW-0560">Oxidoreductase</keyword>
<dbReference type="Pfam" id="PF02754">
    <property type="entry name" value="CCG"/>
    <property type="match status" value="1"/>
</dbReference>
<evidence type="ECO:0000256" key="5">
    <source>
        <dbReference type="ARBA" id="ARBA00023014"/>
    </source>
</evidence>
<evidence type="ECO:0000256" key="4">
    <source>
        <dbReference type="ARBA" id="ARBA00023004"/>
    </source>
</evidence>
<dbReference type="PANTHER" id="PTHR43255:SF1">
    <property type="entry name" value="IRON-SULFUR-BINDING OXIDOREDUCTASE FADF-RELATED"/>
    <property type="match status" value="1"/>
</dbReference>
<evidence type="ECO:0000256" key="1">
    <source>
        <dbReference type="ARBA" id="ARBA00022485"/>
    </source>
</evidence>
<gene>
    <name evidence="7" type="ORF">METZ01_LOCUS386599</name>
</gene>
<dbReference type="EMBL" id="UINC01144313">
    <property type="protein sequence ID" value="SVD33745.1"/>
    <property type="molecule type" value="Genomic_DNA"/>
</dbReference>
<evidence type="ECO:0000313" key="7">
    <source>
        <dbReference type="EMBL" id="SVD33745.1"/>
    </source>
</evidence>
<keyword evidence="5" id="KW-0411">Iron-sulfur</keyword>
<dbReference type="AlphaFoldDB" id="A0A382UIS5"/>
<dbReference type="GO" id="GO:0016491">
    <property type="term" value="F:oxidoreductase activity"/>
    <property type="evidence" value="ECO:0007669"/>
    <property type="project" value="UniProtKB-KW"/>
</dbReference>
<evidence type="ECO:0000259" key="6">
    <source>
        <dbReference type="Pfam" id="PF02754"/>
    </source>
</evidence>
<keyword evidence="2" id="KW-0479">Metal-binding</keyword>
<dbReference type="InterPro" id="IPR051460">
    <property type="entry name" value="HdrC_iron-sulfur_subunit"/>
</dbReference>
<accession>A0A382UIS5</accession>
<feature type="domain" description="Cysteine-rich" evidence="6">
    <location>
        <begin position="3"/>
        <end position="36"/>
    </location>
</feature>
<dbReference type="GO" id="GO:0005886">
    <property type="term" value="C:plasma membrane"/>
    <property type="evidence" value="ECO:0007669"/>
    <property type="project" value="TreeGrafter"/>
</dbReference>
<dbReference type="GO" id="GO:0051539">
    <property type="term" value="F:4 iron, 4 sulfur cluster binding"/>
    <property type="evidence" value="ECO:0007669"/>
    <property type="project" value="UniProtKB-KW"/>
</dbReference>
<proteinExistence type="predicted"/>